<gene>
    <name evidence="1" type="ORF">PAC_17924</name>
</gene>
<keyword evidence="2" id="KW-1185">Reference proteome</keyword>
<evidence type="ECO:0000313" key="1">
    <source>
        <dbReference type="EMBL" id="CZR68025.1"/>
    </source>
</evidence>
<sequence>MPVRCSTPVIALGSRTSNLQFFPRFLARSNVKMQTFFATSASTSLPLTITGPGSAKLQGDSIKTLELIRDNCTSLATLETSLHHTFPLECADYKLDSSPIAVEALDLLDARFKAISSLKEVIVDVYVYDDKRLSDDLRKKMRDCGWTIKVTKLEQSEYGREEDEYTDYEYEMKREQEREDEAWLEEYYRRRRDPYWKNDSDYD</sequence>
<reference evidence="1 2" key="1">
    <citation type="submission" date="2016-03" db="EMBL/GenBank/DDBJ databases">
        <authorList>
            <person name="Ploux O."/>
        </authorList>
    </citation>
    <scope>NUCLEOTIDE SEQUENCE [LARGE SCALE GENOMIC DNA]</scope>
    <source>
        <strain evidence="1 2">UAMH 11012</strain>
    </source>
</reference>
<name>A0A1L7XSM1_9HELO</name>
<protein>
    <submittedName>
        <fullName evidence="1">Uncharacterized protein</fullName>
    </submittedName>
</protein>
<organism evidence="1 2">
    <name type="scientific">Phialocephala subalpina</name>
    <dbReference type="NCBI Taxonomy" id="576137"/>
    <lineage>
        <taxon>Eukaryota</taxon>
        <taxon>Fungi</taxon>
        <taxon>Dikarya</taxon>
        <taxon>Ascomycota</taxon>
        <taxon>Pezizomycotina</taxon>
        <taxon>Leotiomycetes</taxon>
        <taxon>Helotiales</taxon>
        <taxon>Mollisiaceae</taxon>
        <taxon>Phialocephala</taxon>
        <taxon>Phialocephala fortinii species complex</taxon>
    </lineage>
</organism>
<dbReference type="AlphaFoldDB" id="A0A1L7XSM1"/>
<dbReference type="Proteomes" id="UP000184330">
    <property type="component" value="Unassembled WGS sequence"/>
</dbReference>
<evidence type="ECO:0000313" key="2">
    <source>
        <dbReference type="Proteomes" id="UP000184330"/>
    </source>
</evidence>
<dbReference type="STRING" id="576137.A0A1L7XSM1"/>
<dbReference type="EMBL" id="FJOG01000050">
    <property type="protein sequence ID" value="CZR68025.1"/>
    <property type="molecule type" value="Genomic_DNA"/>
</dbReference>
<proteinExistence type="predicted"/>
<dbReference type="OrthoDB" id="62952at2759"/>
<accession>A0A1L7XSM1</accession>